<evidence type="ECO:0000256" key="4">
    <source>
        <dbReference type="ARBA" id="ARBA00022989"/>
    </source>
</evidence>
<evidence type="ECO:0000256" key="3">
    <source>
        <dbReference type="ARBA" id="ARBA00022692"/>
    </source>
</evidence>
<keyword evidence="7" id="KW-1185">Reference proteome</keyword>
<comment type="similarity">
    <text evidence="2">Belongs to the CD225/Dispanin family.</text>
</comment>
<organism evidence="7 8">
    <name type="scientific">Microcaecilia unicolor</name>
    <dbReference type="NCBI Taxonomy" id="1415580"/>
    <lineage>
        <taxon>Eukaryota</taxon>
        <taxon>Metazoa</taxon>
        <taxon>Chordata</taxon>
        <taxon>Craniata</taxon>
        <taxon>Vertebrata</taxon>
        <taxon>Euteleostomi</taxon>
        <taxon>Amphibia</taxon>
        <taxon>Gymnophiona</taxon>
        <taxon>Siphonopidae</taxon>
        <taxon>Microcaecilia</taxon>
    </lineage>
</organism>
<dbReference type="GeneID" id="115481896"/>
<comment type="subcellular location">
    <subcellularLocation>
        <location evidence="1">Membrane</location>
    </subcellularLocation>
</comment>
<reference evidence="8" key="1">
    <citation type="submission" date="2025-08" db="UniProtKB">
        <authorList>
            <consortium name="RefSeq"/>
        </authorList>
    </citation>
    <scope>IDENTIFICATION</scope>
</reference>
<feature type="transmembrane region" description="Helical" evidence="6">
    <location>
        <begin position="12"/>
        <end position="37"/>
    </location>
</feature>
<keyword evidence="5 6" id="KW-0472">Membrane</keyword>
<evidence type="ECO:0000256" key="5">
    <source>
        <dbReference type="ARBA" id="ARBA00023136"/>
    </source>
</evidence>
<dbReference type="KEGG" id="muo:115481896"/>
<evidence type="ECO:0000256" key="2">
    <source>
        <dbReference type="ARBA" id="ARBA00006843"/>
    </source>
</evidence>
<gene>
    <name evidence="8" type="primary">LOC115481896</name>
</gene>
<dbReference type="InParanoid" id="A0A6P7ZUS1"/>
<dbReference type="OrthoDB" id="6083617at2759"/>
<dbReference type="AlphaFoldDB" id="A0A6P7ZUS1"/>
<evidence type="ECO:0000313" key="8">
    <source>
        <dbReference type="RefSeq" id="XP_030077209.1"/>
    </source>
</evidence>
<keyword evidence="3 6" id="KW-0812">Transmembrane</keyword>
<dbReference type="InterPro" id="IPR051423">
    <property type="entry name" value="CD225/Dispanin"/>
</dbReference>
<protein>
    <submittedName>
        <fullName evidence="8">Trafficking regulator of GLUT4 1-like</fullName>
    </submittedName>
</protein>
<name>A0A6P7ZUS1_9AMPH</name>
<evidence type="ECO:0000256" key="1">
    <source>
        <dbReference type="ARBA" id="ARBA00004370"/>
    </source>
</evidence>
<dbReference type="PANTHER" id="PTHR14948:SF25">
    <property type="entry name" value="DUF4190 DOMAIN-CONTAINING PROTEIN"/>
    <property type="match status" value="1"/>
</dbReference>
<dbReference type="RefSeq" id="XP_030077209.1">
    <property type="nucleotide sequence ID" value="XM_030221349.1"/>
</dbReference>
<evidence type="ECO:0000313" key="7">
    <source>
        <dbReference type="Proteomes" id="UP000515156"/>
    </source>
</evidence>
<evidence type="ECO:0000256" key="6">
    <source>
        <dbReference type="SAM" id="Phobius"/>
    </source>
</evidence>
<sequence length="87" mass="9417">MESSQRNTPSYLALSIFNMLCCCFPLGVIALVCSLRVENASGTGDFDRAANASRLARILNIVGIVLGIILIVILVTIIFVLPAKERH</sequence>
<feature type="transmembrane region" description="Helical" evidence="6">
    <location>
        <begin position="57"/>
        <end position="81"/>
    </location>
</feature>
<dbReference type="Pfam" id="PF04505">
    <property type="entry name" value="CD225"/>
    <property type="match status" value="1"/>
</dbReference>
<accession>A0A6P7ZUS1</accession>
<dbReference type="Proteomes" id="UP000515156">
    <property type="component" value="Chromosome 12"/>
</dbReference>
<dbReference type="InterPro" id="IPR007593">
    <property type="entry name" value="CD225/Dispanin_fam"/>
</dbReference>
<proteinExistence type="inferred from homology"/>
<dbReference type="PANTHER" id="PTHR14948">
    <property type="entry name" value="NG5"/>
    <property type="match status" value="1"/>
</dbReference>
<keyword evidence="4 6" id="KW-1133">Transmembrane helix</keyword>
<dbReference type="GO" id="GO:0016020">
    <property type="term" value="C:membrane"/>
    <property type="evidence" value="ECO:0007669"/>
    <property type="project" value="UniProtKB-SubCell"/>
</dbReference>